<dbReference type="Gene3D" id="1.20.5.190">
    <property type="match status" value="1"/>
</dbReference>
<sequence>MAESSNEKYKVPAGLRPLLEALVRETLRMQPTDLINFSMVFFNVLRKHCNQNNAEDVLKEPTLYECFKNDLQKQIRANPEKFGLSIKQSDDTWRSADCITEKDFKCHSLPVTSYDPNKYAPEDRAATIIQAEIRGFLTRRHVQQMKKEGDEAAKKIQAHIRGYLTRKHLDEVGIPRKQSTVLHLHNAI</sequence>
<dbReference type="GO" id="GO:0005516">
    <property type="term" value="F:calmodulin binding"/>
    <property type="evidence" value="ECO:0007669"/>
    <property type="project" value="TreeGrafter"/>
</dbReference>
<dbReference type="WBParaSite" id="sdigi.contig154.g5328.t1">
    <property type="protein sequence ID" value="sdigi.contig154.g5328.t1"/>
    <property type="gene ID" value="sdigi.contig154.g5328"/>
</dbReference>
<dbReference type="SMART" id="SM00015">
    <property type="entry name" value="IQ"/>
    <property type="match status" value="2"/>
</dbReference>
<dbReference type="PANTHER" id="PTHR10699">
    <property type="entry name" value="NEUROMODULIN"/>
    <property type="match status" value="1"/>
</dbReference>
<dbReference type="InterPro" id="IPR000048">
    <property type="entry name" value="IQ_motif_EF-hand-BS"/>
</dbReference>
<dbReference type="Gene3D" id="1.20.890.10">
    <property type="entry name" value="cAMP-dependent protein kinase regulatory subunit, dimerization-anchoring domain"/>
    <property type="match status" value="1"/>
</dbReference>
<dbReference type="Pfam" id="PF00612">
    <property type="entry name" value="IQ"/>
    <property type="match status" value="2"/>
</dbReference>
<name>A0A915PGW1_9BILA</name>
<dbReference type="SUPFAM" id="SSF52540">
    <property type="entry name" value="P-loop containing nucleoside triphosphate hydrolases"/>
    <property type="match status" value="1"/>
</dbReference>
<evidence type="ECO:0000313" key="2">
    <source>
        <dbReference type="WBParaSite" id="sdigi.contig154.g5328.t1"/>
    </source>
</evidence>
<dbReference type="PANTHER" id="PTHR10699:SF11">
    <property type="entry name" value="IGLOO, ISOFORM A"/>
    <property type="match status" value="1"/>
</dbReference>
<dbReference type="CDD" id="cd12100">
    <property type="entry name" value="DD_CABYR_SP17"/>
    <property type="match status" value="1"/>
</dbReference>
<dbReference type="CDD" id="cd23767">
    <property type="entry name" value="IQCD"/>
    <property type="match status" value="1"/>
</dbReference>
<accession>A0A915PGW1</accession>
<dbReference type="PROSITE" id="PS50096">
    <property type="entry name" value="IQ"/>
    <property type="match status" value="2"/>
</dbReference>
<dbReference type="AlphaFoldDB" id="A0A915PGW1"/>
<organism evidence="1 2">
    <name type="scientific">Setaria digitata</name>
    <dbReference type="NCBI Taxonomy" id="48799"/>
    <lineage>
        <taxon>Eukaryota</taxon>
        <taxon>Metazoa</taxon>
        <taxon>Ecdysozoa</taxon>
        <taxon>Nematoda</taxon>
        <taxon>Chromadorea</taxon>
        <taxon>Rhabditida</taxon>
        <taxon>Spirurina</taxon>
        <taxon>Spiruromorpha</taxon>
        <taxon>Filarioidea</taxon>
        <taxon>Setariidae</taxon>
        <taxon>Setaria</taxon>
    </lineage>
</organism>
<protein>
    <submittedName>
        <fullName evidence="2">RIIa domain-containing protein</fullName>
    </submittedName>
</protein>
<dbReference type="InterPro" id="IPR047579">
    <property type="entry name" value="DD_CABYR_SP17"/>
</dbReference>
<evidence type="ECO:0000313" key="1">
    <source>
        <dbReference type="Proteomes" id="UP000887581"/>
    </source>
</evidence>
<dbReference type="FunFam" id="1.20.5.190:FF:000068">
    <property type="entry name" value="Tubulin glycylase 3E"/>
    <property type="match status" value="1"/>
</dbReference>
<keyword evidence="1" id="KW-1185">Reference proteome</keyword>
<dbReference type="Proteomes" id="UP000887581">
    <property type="component" value="Unplaced"/>
</dbReference>
<dbReference type="InterPro" id="IPR027417">
    <property type="entry name" value="P-loop_NTPase"/>
</dbReference>
<dbReference type="SUPFAM" id="SSF47391">
    <property type="entry name" value="Dimerization-anchoring domain of cAMP-dependent PK regulatory subunit"/>
    <property type="match status" value="1"/>
</dbReference>
<proteinExistence type="predicted"/>
<reference evidence="2" key="1">
    <citation type="submission" date="2022-11" db="UniProtKB">
        <authorList>
            <consortium name="WormBaseParasite"/>
        </authorList>
    </citation>
    <scope>IDENTIFICATION</scope>
</reference>